<dbReference type="Pfam" id="PF03473">
    <property type="entry name" value="MOSC"/>
    <property type="match status" value="1"/>
</dbReference>
<protein>
    <recommendedName>
        <fullName evidence="1">MOSC domain-containing protein</fullName>
    </recommendedName>
</protein>
<dbReference type="InterPro" id="IPR011037">
    <property type="entry name" value="Pyrv_Knase-like_insert_dom_sf"/>
</dbReference>
<name>A0A239DXP1_9SPHN</name>
<dbReference type="InterPro" id="IPR005302">
    <property type="entry name" value="MoCF_Sase_C"/>
</dbReference>
<evidence type="ECO:0000259" key="1">
    <source>
        <dbReference type="PROSITE" id="PS51340"/>
    </source>
</evidence>
<dbReference type="SUPFAM" id="SSF50800">
    <property type="entry name" value="PK beta-barrel domain-like"/>
    <property type="match status" value="1"/>
</dbReference>
<dbReference type="PANTHER" id="PTHR36930">
    <property type="entry name" value="METAL-SULFUR CLUSTER BIOSYNTHESIS PROTEINS YUAD-RELATED"/>
    <property type="match status" value="1"/>
</dbReference>
<dbReference type="Proteomes" id="UP000198281">
    <property type="component" value="Unassembled WGS sequence"/>
</dbReference>
<keyword evidence="3" id="KW-1185">Reference proteome</keyword>
<dbReference type="AlphaFoldDB" id="A0A239DXP1"/>
<gene>
    <name evidence="2" type="ORF">SAMN06295912_105105</name>
</gene>
<dbReference type="PROSITE" id="PS51340">
    <property type="entry name" value="MOSC"/>
    <property type="match status" value="1"/>
</dbReference>
<evidence type="ECO:0000313" key="3">
    <source>
        <dbReference type="Proteomes" id="UP000198281"/>
    </source>
</evidence>
<dbReference type="EMBL" id="FZOS01000005">
    <property type="protein sequence ID" value="SNS37275.1"/>
    <property type="molecule type" value="Genomic_DNA"/>
</dbReference>
<dbReference type="PANTHER" id="PTHR36930:SF1">
    <property type="entry name" value="MOSC DOMAIN-CONTAINING PROTEIN"/>
    <property type="match status" value="1"/>
</dbReference>
<dbReference type="InterPro" id="IPR052716">
    <property type="entry name" value="MOSC_domain"/>
</dbReference>
<dbReference type="OrthoDB" id="1550913at2"/>
<dbReference type="RefSeq" id="WP_089218830.1">
    <property type="nucleotide sequence ID" value="NZ_FZOS01000005.1"/>
</dbReference>
<organism evidence="2 3">
    <name type="scientific">Edaphosphingomonas laterariae</name>
    <dbReference type="NCBI Taxonomy" id="861865"/>
    <lineage>
        <taxon>Bacteria</taxon>
        <taxon>Pseudomonadati</taxon>
        <taxon>Pseudomonadota</taxon>
        <taxon>Alphaproteobacteria</taxon>
        <taxon>Sphingomonadales</taxon>
        <taxon>Rhizorhabdaceae</taxon>
        <taxon>Edaphosphingomonas</taxon>
    </lineage>
</organism>
<dbReference type="GO" id="GO:0030170">
    <property type="term" value="F:pyridoxal phosphate binding"/>
    <property type="evidence" value="ECO:0007669"/>
    <property type="project" value="InterPro"/>
</dbReference>
<sequence length="155" mass="16742">MTTGRLLGIARHDRPRGPMETADRVSVTLDGGIAGDHRGRRKPGGTGKRQVTVITRAAWDKALSLLRRDDLHWSVRRANLIVDGVDLPQQPGARLVFAGGVVLEITGECDPCSRMDEIAPGLKDALTPDWRGGITARVLADGDLAIGDEVRIEHP</sequence>
<dbReference type="GO" id="GO:0030151">
    <property type="term" value="F:molybdenum ion binding"/>
    <property type="evidence" value="ECO:0007669"/>
    <property type="project" value="InterPro"/>
</dbReference>
<proteinExistence type="predicted"/>
<reference evidence="3" key="1">
    <citation type="submission" date="2017-06" db="EMBL/GenBank/DDBJ databases">
        <authorList>
            <person name="Varghese N."/>
            <person name="Submissions S."/>
        </authorList>
    </citation>
    <scope>NUCLEOTIDE SEQUENCE [LARGE SCALE GENOMIC DNA]</scope>
    <source>
        <strain evidence="3">LNB2</strain>
    </source>
</reference>
<dbReference type="GO" id="GO:0003824">
    <property type="term" value="F:catalytic activity"/>
    <property type="evidence" value="ECO:0007669"/>
    <property type="project" value="InterPro"/>
</dbReference>
<dbReference type="Gene3D" id="2.40.33.20">
    <property type="entry name" value="PK beta-barrel domain-like"/>
    <property type="match status" value="1"/>
</dbReference>
<feature type="domain" description="MOSC" evidence="1">
    <location>
        <begin position="19"/>
        <end position="153"/>
    </location>
</feature>
<accession>A0A239DXP1</accession>
<evidence type="ECO:0000313" key="2">
    <source>
        <dbReference type="EMBL" id="SNS37275.1"/>
    </source>
</evidence>